<protein>
    <submittedName>
        <fullName evidence="12">ABC transporter</fullName>
    </submittedName>
</protein>
<comment type="caution">
    <text evidence="12">The sequence shown here is derived from an EMBL/GenBank/DDBJ whole genome shotgun (WGS) entry which is preliminary data.</text>
</comment>
<gene>
    <name evidence="12" type="ORF">A6J77_007515</name>
</gene>
<dbReference type="InterPro" id="IPR003593">
    <property type="entry name" value="AAA+_ATPase"/>
</dbReference>
<evidence type="ECO:0000313" key="12">
    <source>
        <dbReference type="EMBL" id="PNL92083.1"/>
    </source>
</evidence>
<dbReference type="Proteomes" id="UP000192813">
    <property type="component" value="Unassembled WGS sequence"/>
</dbReference>
<proteinExistence type="inferred from homology"/>
<dbReference type="GO" id="GO:0042626">
    <property type="term" value="F:ATPase-coupled transmembrane transporter activity"/>
    <property type="evidence" value="ECO:0007669"/>
    <property type="project" value="TreeGrafter"/>
</dbReference>
<organism evidence="12 13">
    <name type="scientific">Aerococcus viridans</name>
    <dbReference type="NCBI Taxonomy" id="1377"/>
    <lineage>
        <taxon>Bacteria</taxon>
        <taxon>Bacillati</taxon>
        <taxon>Bacillota</taxon>
        <taxon>Bacilli</taxon>
        <taxon>Lactobacillales</taxon>
        <taxon>Aerococcaceae</taxon>
        <taxon>Aerococcus</taxon>
    </lineage>
</organism>
<evidence type="ECO:0000256" key="4">
    <source>
        <dbReference type="ARBA" id="ARBA00022475"/>
    </source>
</evidence>
<dbReference type="InterPro" id="IPR017871">
    <property type="entry name" value="ABC_transporter-like_CS"/>
</dbReference>
<dbReference type="Pfam" id="PF00005">
    <property type="entry name" value="ABC_tran"/>
    <property type="match status" value="2"/>
</dbReference>
<evidence type="ECO:0000259" key="11">
    <source>
        <dbReference type="PROSITE" id="PS50893"/>
    </source>
</evidence>
<dbReference type="Pfam" id="PF12558">
    <property type="entry name" value="DUF3744"/>
    <property type="match status" value="1"/>
</dbReference>
<keyword evidence="9" id="KW-0472">Membrane</keyword>
<dbReference type="AlphaFoldDB" id="A0A2J9PP17"/>
<dbReference type="EMBL" id="NBTM02000001">
    <property type="protein sequence ID" value="PNL92083.1"/>
    <property type="molecule type" value="Genomic_DNA"/>
</dbReference>
<evidence type="ECO:0000256" key="3">
    <source>
        <dbReference type="ARBA" id="ARBA00022448"/>
    </source>
</evidence>
<evidence type="ECO:0000256" key="5">
    <source>
        <dbReference type="ARBA" id="ARBA00022737"/>
    </source>
</evidence>
<feature type="domain" description="ABC transporter" evidence="11">
    <location>
        <begin position="291"/>
        <end position="526"/>
    </location>
</feature>
<dbReference type="GO" id="GO:0005524">
    <property type="term" value="F:ATP binding"/>
    <property type="evidence" value="ECO:0007669"/>
    <property type="project" value="UniProtKB-KW"/>
</dbReference>
<dbReference type="InterPro" id="IPR050095">
    <property type="entry name" value="ECF_ABC_transporter_ATP-bd"/>
</dbReference>
<comment type="subcellular location">
    <subcellularLocation>
        <location evidence="1">Cell membrane</location>
        <topology evidence="1">Peripheral membrane protein</topology>
    </subcellularLocation>
</comment>
<name>A0A2J9PP17_9LACT</name>
<keyword evidence="4" id="KW-1003">Cell membrane</keyword>
<dbReference type="PROSITE" id="PS00211">
    <property type="entry name" value="ABC_TRANSPORTER_1"/>
    <property type="match status" value="1"/>
</dbReference>
<accession>A0A2J9PP17</accession>
<dbReference type="GO" id="GO:0043190">
    <property type="term" value="C:ATP-binding cassette (ABC) transporter complex"/>
    <property type="evidence" value="ECO:0007669"/>
    <property type="project" value="TreeGrafter"/>
</dbReference>
<keyword evidence="7" id="KW-0067">ATP-binding</keyword>
<dbReference type="GO" id="GO:0016887">
    <property type="term" value="F:ATP hydrolysis activity"/>
    <property type="evidence" value="ECO:0007669"/>
    <property type="project" value="InterPro"/>
</dbReference>
<dbReference type="InterPro" id="IPR015856">
    <property type="entry name" value="ABC_transpr_CbiO/EcfA_su"/>
</dbReference>
<evidence type="ECO:0000313" key="13">
    <source>
        <dbReference type="Proteomes" id="UP000192813"/>
    </source>
</evidence>
<keyword evidence="6" id="KW-0547">Nucleotide-binding</keyword>
<keyword evidence="3" id="KW-0813">Transport</keyword>
<evidence type="ECO:0000256" key="2">
    <source>
        <dbReference type="ARBA" id="ARBA00005417"/>
    </source>
</evidence>
<dbReference type="InterPro" id="IPR027417">
    <property type="entry name" value="P-loop_NTPase"/>
</dbReference>
<comment type="function">
    <text evidence="10">Probably part of an ABC transporter complex. Responsible for energy coupling to the transport system.</text>
</comment>
<sequence>MSNPWIQFKNMSFTYEGAGRRALKNINLTFYRGEKVLIIGANASGKSTLVRALRGKLASDEFQGTIEGEVINYDLEMETMDATAMADAVDHHLEETLEENGKRKRSSDYIPNFSEELKYRILEHPTEADTSLERLSEGQRDIQNFVNNVNYEQSVFIFDEPLANLAPRAGQIFIDLVDDIHHNTDATIVMVDYRIEEVLYRPVDRVIVLSEGRVIFDGDSEKLLKRNILNSLGVGEPSYVSAIRYTGYPLDKVRNISNVNYLHGPNLKRTIESWLMTVPNFVQKRSDQPVLTLDNVSYTYPWRDQATLRNISTQVFKGDMIAIVGKNGSGKSTLGQMMDGNIRPDSGTMTWLGEEVTDDNLCQMKQETVYIQQNIDQSILDFTVKDYLNGIAANCNYSAEVAEDVIRDSLKRTGLIYAAELRIGQLSFGQQKRIMLSSALINKPSLLIIDEPSEGQDYHHYNEFMQYLYQINQEQEIAIIINTHNTDLVLEFTRHAWVLSEGELIADTQPIRIATDYRLIQRAFLRESNLYIFARQIGLIDPYNFIKKFMDYHREVNR</sequence>
<dbReference type="CDD" id="cd03225">
    <property type="entry name" value="ABC_cobalt_CbiO_domain1"/>
    <property type="match status" value="1"/>
</dbReference>
<feature type="domain" description="ABC transporter" evidence="11">
    <location>
        <begin position="6"/>
        <end position="236"/>
    </location>
</feature>
<dbReference type="PROSITE" id="PS50893">
    <property type="entry name" value="ABC_TRANSPORTER_2"/>
    <property type="match status" value="2"/>
</dbReference>
<evidence type="ECO:0000256" key="7">
    <source>
        <dbReference type="ARBA" id="ARBA00022840"/>
    </source>
</evidence>
<keyword evidence="8" id="KW-1278">Translocase</keyword>
<dbReference type="SMART" id="SM00382">
    <property type="entry name" value="AAA"/>
    <property type="match status" value="2"/>
</dbReference>
<comment type="similarity">
    <text evidence="2">Belongs to the ABC transporter superfamily.</text>
</comment>
<evidence type="ECO:0000256" key="10">
    <source>
        <dbReference type="ARBA" id="ARBA00025157"/>
    </source>
</evidence>
<dbReference type="RefSeq" id="WP_083069596.1">
    <property type="nucleotide sequence ID" value="NZ_JALXKY010000002.1"/>
</dbReference>
<evidence type="ECO:0000256" key="9">
    <source>
        <dbReference type="ARBA" id="ARBA00023136"/>
    </source>
</evidence>
<dbReference type="PANTHER" id="PTHR43553:SF26">
    <property type="entry name" value="ABC TRANSPORTER ATP-BINDING PROTEIN BC_2655-RELATED"/>
    <property type="match status" value="1"/>
</dbReference>
<dbReference type="Gene3D" id="3.40.50.300">
    <property type="entry name" value="P-loop containing nucleotide triphosphate hydrolases"/>
    <property type="match status" value="2"/>
</dbReference>
<dbReference type="InterPro" id="IPR022216">
    <property type="entry name" value="ABC_Co_transporter"/>
</dbReference>
<evidence type="ECO:0000256" key="1">
    <source>
        <dbReference type="ARBA" id="ARBA00004202"/>
    </source>
</evidence>
<keyword evidence="5" id="KW-0677">Repeat</keyword>
<evidence type="ECO:0000256" key="8">
    <source>
        <dbReference type="ARBA" id="ARBA00022967"/>
    </source>
</evidence>
<dbReference type="PANTHER" id="PTHR43553">
    <property type="entry name" value="HEAVY METAL TRANSPORTER"/>
    <property type="match status" value="1"/>
</dbReference>
<reference evidence="13" key="1">
    <citation type="submission" date="2017-12" db="EMBL/GenBank/DDBJ databases">
        <title>FDA dAtabase for Regulatory Grade micrObial Sequences (FDA-ARGOS): Supporting development and validation of Infectious Disease Dx tests.</title>
        <authorList>
            <person name="Hoffmann M."/>
            <person name="Allard M."/>
            <person name="Evans P."/>
            <person name="Brown E."/>
            <person name="Tallon L."/>
            <person name="Sadzewicz L."/>
            <person name="Sengamalay N."/>
            <person name="Ott S."/>
            <person name="Godinez A."/>
            <person name="Nagaraj S."/>
            <person name="Vavikolanu K."/>
            <person name="Aluvathingal J."/>
            <person name="Nadendla S."/>
            <person name="Sichtig H."/>
        </authorList>
    </citation>
    <scope>NUCLEOTIDE SEQUENCE [LARGE SCALE GENOMIC DNA]</scope>
    <source>
        <strain evidence="13">FDAARGOS_249</strain>
    </source>
</reference>
<dbReference type="SUPFAM" id="SSF52540">
    <property type="entry name" value="P-loop containing nucleoside triphosphate hydrolases"/>
    <property type="match status" value="2"/>
</dbReference>
<evidence type="ECO:0000256" key="6">
    <source>
        <dbReference type="ARBA" id="ARBA00022741"/>
    </source>
</evidence>
<dbReference type="InterPro" id="IPR003439">
    <property type="entry name" value="ABC_transporter-like_ATP-bd"/>
</dbReference>